<name>A0AAV2ADG5_9ARAC</name>
<dbReference type="AlphaFoldDB" id="A0AAV2ADG5"/>
<protein>
    <submittedName>
        <fullName evidence="2">Uncharacterized protein</fullName>
    </submittedName>
</protein>
<keyword evidence="1" id="KW-0732">Signal</keyword>
<feature type="chain" id="PRO_5043931750" evidence="1">
    <location>
        <begin position="18"/>
        <end position="71"/>
    </location>
</feature>
<proteinExistence type="predicted"/>
<sequence>MSLLLVFLSFFSPPTSSNPTRLKHGETREPLLQVITSYSKRGKSVVGGRVKLHPPVPIYVDELPFDLNPSG</sequence>
<evidence type="ECO:0000313" key="2">
    <source>
        <dbReference type="EMBL" id="CAL1281981.1"/>
    </source>
</evidence>
<feature type="signal peptide" evidence="1">
    <location>
        <begin position="1"/>
        <end position="17"/>
    </location>
</feature>
<keyword evidence="3" id="KW-1185">Reference proteome</keyword>
<gene>
    <name evidence="2" type="ORF">LARSCL_LOCUS11884</name>
</gene>
<dbReference type="EMBL" id="CAXIEN010000151">
    <property type="protein sequence ID" value="CAL1281981.1"/>
    <property type="molecule type" value="Genomic_DNA"/>
</dbReference>
<organism evidence="2 3">
    <name type="scientific">Larinioides sclopetarius</name>
    <dbReference type="NCBI Taxonomy" id="280406"/>
    <lineage>
        <taxon>Eukaryota</taxon>
        <taxon>Metazoa</taxon>
        <taxon>Ecdysozoa</taxon>
        <taxon>Arthropoda</taxon>
        <taxon>Chelicerata</taxon>
        <taxon>Arachnida</taxon>
        <taxon>Araneae</taxon>
        <taxon>Araneomorphae</taxon>
        <taxon>Entelegynae</taxon>
        <taxon>Araneoidea</taxon>
        <taxon>Araneidae</taxon>
        <taxon>Larinioides</taxon>
    </lineage>
</organism>
<comment type="caution">
    <text evidence="2">The sequence shown here is derived from an EMBL/GenBank/DDBJ whole genome shotgun (WGS) entry which is preliminary data.</text>
</comment>
<evidence type="ECO:0000256" key="1">
    <source>
        <dbReference type="SAM" id="SignalP"/>
    </source>
</evidence>
<evidence type="ECO:0000313" key="3">
    <source>
        <dbReference type="Proteomes" id="UP001497382"/>
    </source>
</evidence>
<dbReference type="Proteomes" id="UP001497382">
    <property type="component" value="Unassembled WGS sequence"/>
</dbReference>
<accession>A0AAV2ADG5</accession>
<reference evidence="2 3" key="1">
    <citation type="submission" date="2024-04" db="EMBL/GenBank/DDBJ databases">
        <authorList>
            <person name="Rising A."/>
            <person name="Reimegard J."/>
            <person name="Sonavane S."/>
            <person name="Akerstrom W."/>
            <person name="Nylinder S."/>
            <person name="Hedman E."/>
            <person name="Kallberg Y."/>
        </authorList>
    </citation>
    <scope>NUCLEOTIDE SEQUENCE [LARGE SCALE GENOMIC DNA]</scope>
</reference>